<keyword evidence="6 9" id="KW-1133">Transmembrane helix</keyword>
<dbReference type="InterPro" id="IPR015720">
    <property type="entry name" value="Emp24-like"/>
</dbReference>
<dbReference type="PANTHER" id="PTHR22811">
    <property type="entry name" value="TRANSMEMBRANE EMP24 DOMAIN-CONTAINING PROTEIN"/>
    <property type="match status" value="1"/>
</dbReference>
<evidence type="ECO:0000256" key="3">
    <source>
        <dbReference type="ARBA" id="ARBA00022692"/>
    </source>
</evidence>
<organism evidence="12 13">
    <name type="scientific">Zygosaccharomyces rouxii</name>
    <dbReference type="NCBI Taxonomy" id="4956"/>
    <lineage>
        <taxon>Eukaryota</taxon>
        <taxon>Fungi</taxon>
        <taxon>Dikarya</taxon>
        <taxon>Ascomycota</taxon>
        <taxon>Saccharomycotina</taxon>
        <taxon>Saccharomycetes</taxon>
        <taxon>Saccharomycetales</taxon>
        <taxon>Saccharomycetaceae</taxon>
        <taxon>Zygosaccharomyces</taxon>
    </lineage>
</organism>
<accession>A0A1Q3A7E9</accession>
<dbReference type="GO" id="GO:0006888">
    <property type="term" value="P:endoplasmic reticulum to Golgi vesicle-mediated transport"/>
    <property type="evidence" value="ECO:0007669"/>
    <property type="project" value="UniProtKB-ARBA"/>
</dbReference>
<proteinExistence type="inferred from homology"/>
<reference evidence="12 13" key="1">
    <citation type="submission" date="2016-08" db="EMBL/GenBank/DDBJ databases">
        <title>Draft genome sequence of allopolyploid Zygosaccharomyces rouxii.</title>
        <authorList>
            <person name="Watanabe J."/>
            <person name="Uehara K."/>
            <person name="Mogi Y."/>
            <person name="Tsukioka Y."/>
        </authorList>
    </citation>
    <scope>NUCLEOTIDE SEQUENCE [LARGE SCALE GENOMIC DNA]</scope>
    <source>
        <strain evidence="12 13">NBRC 110957</strain>
    </source>
</reference>
<evidence type="ECO:0000256" key="2">
    <source>
        <dbReference type="ARBA" id="ARBA00007104"/>
    </source>
</evidence>
<dbReference type="GO" id="GO:0005737">
    <property type="term" value="C:cytoplasm"/>
    <property type="evidence" value="ECO:0007669"/>
    <property type="project" value="GOC"/>
</dbReference>
<gene>
    <name evidence="12" type="ORF">ZYGR_0AF01260</name>
</gene>
<comment type="caution">
    <text evidence="12">The sequence shown here is derived from an EMBL/GenBank/DDBJ whole genome shotgun (WGS) entry which is preliminary data.</text>
</comment>
<name>A0A1Q3A7E9_ZYGRO</name>
<evidence type="ECO:0000256" key="4">
    <source>
        <dbReference type="ARBA" id="ARBA00022729"/>
    </source>
</evidence>
<dbReference type="Proteomes" id="UP000187013">
    <property type="component" value="Unassembled WGS sequence"/>
</dbReference>
<dbReference type="OrthoDB" id="1929172at2759"/>
<comment type="similarity">
    <text evidence="2 8">Belongs to the EMP24/GP25L family.</text>
</comment>
<evidence type="ECO:0000256" key="9">
    <source>
        <dbReference type="SAM" id="Phobius"/>
    </source>
</evidence>
<evidence type="ECO:0000259" key="11">
    <source>
        <dbReference type="PROSITE" id="PS50866"/>
    </source>
</evidence>
<keyword evidence="4 10" id="KW-0732">Signal</keyword>
<feature type="chain" id="PRO_5012365722" description="GOLD domain-containing protein" evidence="10">
    <location>
        <begin position="17"/>
        <end position="220"/>
    </location>
</feature>
<evidence type="ECO:0000256" key="8">
    <source>
        <dbReference type="RuleBase" id="RU003827"/>
    </source>
</evidence>
<dbReference type="AlphaFoldDB" id="A0A1Q3A7E9"/>
<evidence type="ECO:0000256" key="7">
    <source>
        <dbReference type="ARBA" id="ARBA00023136"/>
    </source>
</evidence>
<dbReference type="InterPro" id="IPR009038">
    <property type="entry name" value="GOLD_dom"/>
</dbReference>
<feature type="domain" description="GOLD" evidence="11">
    <location>
        <begin position="28"/>
        <end position="117"/>
    </location>
</feature>
<evidence type="ECO:0000256" key="10">
    <source>
        <dbReference type="SAM" id="SignalP"/>
    </source>
</evidence>
<dbReference type="SMART" id="SM01190">
    <property type="entry name" value="EMP24_GP25L"/>
    <property type="match status" value="1"/>
</dbReference>
<dbReference type="Pfam" id="PF01105">
    <property type="entry name" value="EMP24_GP25L"/>
    <property type="match status" value="1"/>
</dbReference>
<protein>
    <recommendedName>
        <fullName evidence="11">GOLD domain-containing protein</fullName>
    </recommendedName>
</protein>
<evidence type="ECO:0000313" key="12">
    <source>
        <dbReference type="EMBL" id="GAV51655.1"/>
    </source>
</evidence>
<evidence type="ECO:0000256" key="6">
    <source>
        <dbReference type="ARBA" id="ARBA00022989"/>
    </source>
</evidence>
<sequence length="220" mass="25491">MLRYLALSILPGIILSSPVTFELPKGQTECFYTLTPEAHCTITYYFAVLGSQSNDNAVDCKIYDPSDRESPIIERSDIRLGEWSFLGELRGEYAFCFQGSDEYNKIVDLDIRYECHNGLDVLSQERKTRREARNLRGLHTDPLKSSVENSVDKIEEQLYQLEGNLLYYKARNRRNHHTVRSTDSRIVLFSIYGILLVIGMGLVEIIILKWFFRESRKHAI</sequence>
<feature type="signal peptide" evidence="10">
    <location>
        <begin position="1"/>
        <end position="16"/>
    </location>
</feature>
<dbReference type="GO" id="GO:0016020">
    <property type="term" value="C:membrane"/>
    <property type="evidence" value="ECO:0007669"/>
    <property type="project" value="UniProtKB-SubCell"/>
</dbReference>
<keyword evidence="7 9" id="KW-0472">Membrane</keyword>
<keyword evidence="5" id="KW-0931">ER-Golgi transport</keyword>
<feature type="transmembrane region" description="Helical" evidence="9">
    <location>
        <begin position="186"/>
        <end position="212"/>
    </location>
</feature>
<comment type="subcellular location">
    <subcellularLocation>
        <location evidence="1 8">Membrane</location>
        <topology evidence="1 8">Single-pass type I membrane protein</topology>
    </subcellularLocation>
</comment>
<dbReference type="PROSITE" id="PS50866">
    <property type="entry name" value="GOLD"/>
    <property type="match status" value="1"/>
</dbReference>
<keyword evidence="3 8" id="KW-0812">Transmembrane</keyword>
<keyword evidence="5" id="KW-0813">Transport</keyword>
<evidence type="ECO:0000256" key="5">
    <source>
        <dbReference type="ARBA" id="ARBA00022892"/>
    </source>
</evidence>
<dbReference type="EMBL" id="BDGX01000032">
    <property type="protein sequence ID" value="GAV51655.1"/>
    <property type="molecule type" value="Genomic_DNA"/>
</dbReference>
<evidence type="ECO:0000313" key="13">
    <source>
        <dbReference type="Proteomes" id="UP000187013"/>
    </source>
</evidence>
<evidence type="ECO:0000256" key="1">
    <source>
        <dbReference type="ARBA" id="ARBA00004479"/>
    </source>
</evidence>